<dbReference type="Gene3D" id="3.40.50.1000">
    <property type="entry name" value="HAD superfamily/HAD-like"/>
    <property type="match status" value="1"/>
</dbReference>
<accession>A0A5B9W4P0</accession>
<dbReference type="SUPFAM" id="SSF56784">
    <property type="entry name" value="HAD-like"/>
    <property type="match status" value="1"/>
</dbReference>
<dbReference type="InterPro" id="IPR036412">
    <property type="entry name" value="HAD-like_sf"/>
</dbReference>
<dbReference type="InterPro" id="IPR050155">
    <property type="entry name" value="HAD-like_hydrolase_sf"/>
</dbReference>
<dbReference type="KEGG" id="agv:OJF2_37310"/>
<proteinExistence type="inferred from homology"/>
<dbReference type="PANTHER" id="PTHR43434:SF1">
    <property type="entry name" value="PHOSPHOGLYCOLATE PHOSPHATASE"/>
    <property type="match status" value="1"/>
</dbReference>
<organism evidence="5 6">
    <name type="scientific">Aquisphaera giovannonii</name>
    <dbReference type="NCBI Taxonomy" id="406548"/>
    <lineage>
        <taxon>Bacteria</taxon>
        <taxon>Pseudomonadati</taxon>
        <taxon>Planctomycetota</taxon>
        <taxon>Planctomycetia</taxon>
        <taxon>Isosphaerales</taxon>
        <taxon>Isosphaeraceae</taxon>
        <taxon>Aquisphaera</taxon>
    </lineage>
</organism>
<evidence type="ECO:0000313" key="5">
    <source>
        <dbReference type="EMBL" id="QEH35184.1"/>
    </source>
</evidence>
<name>A0A5B9W4P0_9BACT</name>
<protein>
    <recommendedName>
        <fullName evidence="4">phosphoglycolate phosphatase</fullName>
        <ecNumber evidence="4">3.1.3.18</ecNumber>
    </recommendedName>
</protein>
<dbReference type="EC" id="3.1.3.18" evidence="4"/>
<dbReference type="AlphaFoldDB" id="A0A5B9W4P0"/>
<dbReference type="PANTHER" id="PTHR43434">
    <property type="entry name" value="PHOSPHOGLYCOLATE PHOSPHATASE"/>
    <property type="match status" value="1"/>
</dbReference>
<comment type="similarity">
    <text evidence="3">Belongs to the HAD-like hydrolase superfamily. CbbY/CbbZ/Gph/YieH family.</text>
</comment>
<reference evidence="5 6" key="1">
    <citation type="submission" date="2019-08" db="EMBL/GenBank/DDBJ databases">
        <title>Deep-cultivation of Planctomycetes and their phenomic and genomic characterization uncovers novel biology.</title>
        <authorList>
            <person name="Wiegand S."/>
            <person name="Jogler M."/>
            <person name="Boedeker C."/>
            <person name="Pinto D."/>
            <person name="Vollmers J."/>
            <person name="Rivas-Marin E."/>
            <person name="Kohn T."/>
            <person name="Peeters S.H."/>
            <person name="Heuer A."/>
            <person name="Rast P."/>
            <person name="Oberbeckmann S."/>
            <person name="Bunk B."/>
            <person name="Jeske O."/>
            <person name="Meyerdierks A."/>
            <person name="Storesund J.E."/>
            <person name="Kallscheuer N."/>
            <person name="Luecker S."/>
            <person name="Lage O.M."/>
            <person name="Pohl T."/>
            <person name="Merkel B.J."/>
            <person name="Hornburger P."/>
            <person name="Mueller R.-W."/>
            <person name="Bruemmer F."/>
            <person name="Labrenz M."/>
            <person name="Spormann A.M."/>
            <person name="Op den Camp H."/>
            <person name="Overmann J."/>
            <person name="Amann R."/>
            <person name="Jetten M.S.M."/>
            <person name="Mascher T."/>
            <person name="Medema M.H."/>
            <person name="Devos D.P."/>
            <person name="Kaster A.-K."/>
            <person name="Ovreas L."/>
            <person name="Rohde M."/>
            <person name="Galperin M.Y."/>
            <person name="Jogler C."/>
        </authorList>
    </citation>
    <scope>NUCLEOTIDE SEQUENCE [LARGE SCALE GENOMIC DNA]</scope>
    <source>
        <strain evidence="5 6">OJF2</strain>
    </source>
</reference>
<gene>
    <name evidence="5" type="ORF">OJF2_37310</name>
</gene>
<evidence type="ECO:0000313" key="6">
    <source>
        <dbReference type="Proteomes" id="UP000324233"/>
    </source>
</evidence>
<dbReference type="EMBL" id="CP042997">
    <property type="protein sequence ID" value="QEH35184.1"/>
    <property type="molecule type" value="Genomic_DNA"/>
</dbReference>
<dbReference type="Proteomes" id="UP000324233">
    <property type="component" value="Chromosome"/>
</dbReference>
<dbReference type="RefSeq" id="WP_168221892.1">
    <property type="nucleotide sequence ID" value="NZ_CP042997.1"/>
</dbReference>
<comment type="catalytic activity">
    <reaction evidence="1">
        <text>2-phosphoglycolate + H2O = glycolate + phosphate</text>
        <dbReference type="Rhea" id="RHEA:14369"/>
        <dbReference type="ChEBI" id="CHEBI:15377"/>
        <dbReference type="ChEBI" id="CHEBI:29805"/>
        <dbReference type="ChEBI" id="CHEBI:43474"/>
        <dbReference type="ChEBI" id="CHEBI:58033"/>
        <dbReference type="EC" id="3.1.3.18"/>
    </reaction>
</comment>
<dbReference type="InterPro" id="IPR023214">
    <property type="entry name" value="HAD_sf"/>
</dbReference>
<evidence type="ECO:0000256" key="4">
    <source>
        <dbReference type="ARBA" id="ARBA00013078"/>
    </source>
</evidence>
<dbReference type="GO" id="GO:0005829">
    <property type="term" value="C:cytosol"/>
    <property type="evidence" value="ECO:0007669"/>
    <property type="project" value="TreeGrafter"/>
</dbReference>
<keyword evidence="6" id="KW-1185">Reference proteome</keyword>
<evidence type="ECO:0000256" key="1">
    <source>
        <dbReference type="ARBA" id="ARBA00000830"/>
    </source>
</evidence>
<dbReference type="InterPro" id="IPR006439">
    <property type="entry name" value="HAD-SF_hydro_IA"/>
</dbReference>
<dbReference type="GO" id="GO:0006281">
    <property type="term" value="P:DNA repair"/>
    <property type="evidence" value="ECO:0007669"/>
    <property type="project" value="TreeGrafter"/>
</dbReference>
<sequence length="142" mass="14648">MAVDFVFFDIGGTLGERNPATGKLVPFPSTKRLLESVRDDMGLKMGVITTLGPLTDAEGRALLDDAGLGGFFEAAGFVSEHDVPGGAGKPKPDIYAHAAAAVGVPVERCLFVGENLIEVLGAMAAGMQAVLKPSPPGRELPS</sequence>
<dbReference type="GO" id="GO:0008967">
    <property type="term" value="F:phosphoglycolate phosphatase activity"/>
    <property type="evidence" value="ECO:0007669"/>
    <property type="project" value="UniProtKB-EC"/>
</dbReference>
<dbReference type="NCBIfam" id="TIGR01509">
    <property type="entry name" value="HAD-SF-IA-v3"/>
    <property type="match status" value="1"/>
</dbReference>
<evidence type="ECO:0000256" key="3">
    <source>
        <dbReference type="ARBA" id="ARBA00006171"/>
    </source>
</evidence>
<keyword evidence="5" id="KW-0378">Hydrolase</keyword>
<dbReference type="Pfam" id="PF00702">
    <property type="entry name" value="Hydrolase"/>
    <property type="match status" value="1"/>
</dbReference>
<evidence type="ECO:0000256" key="2">
    <source>
        <dbReference type="ARBA" id="ARBA00004818"/>
    </source>
</evidence>
<comment type="pathway">
    <text evidence="2">Organic acid metabolism; glycolate biosynthesis; glycolate from 2-phosphoglycolate: step 1/1.</text>
</comment>